<evidence type="ECO:0000256" key="3">
    <source>
        <dbReference type="ARBA" id="ARBA00023163"/>
    </source>
</evidence>
<dbReference type="InterPro" id="IPR036271">
    <property type="entry name" value="Tet_transcr_reg_TetR-rel_C_sf"/>
</dbReference>
<feature type="domain" description="HTH tetR-type" evidence="5">
    <location>
        <begin position="22"/>
        <end position="82"/>
    </location>
</feature>
<accession>A0A2S0KHF8</accession>
<dbReference type="SUPFAM" id="SSF46689">
    <property type="entry name" value="Homeodomain-like"/>
    <property type="match status" value="1"/>
</dbReference>
<evidence type="ECO:0000259" key="5">
    <source>
        <dbReference type="PROSITE" id="PS50977"/>
    </source>
</evidence>
<dbReference type="GO" id="GO:0000976">
    <property type="term" value="F:transcription cis-regulatory region binding"/>
    <property type="evidence" value="ECO:0007669"/>
    <property type="project" value="TreeGrafter"/>
</dbReference>
<dbReference type="InterPro" id="IPR050109">
    <property type="entry name" value="HTH-type_TetR-like_transc_reg"/>
</dbReference>
<keyword evidence="1" id="KW-0805">Transcription regulation</keyword>
<dbReference type="EMBL" id="CP027433">
    <property type="protein sequence ID" value="AVM01119.1"/>
    <property type="molecule type" value="Genomic_DNA"/>
</dbReference>
<evidence type="ECO:0000256" key="2">
    <source>
        <dbReference type="ARBA" id="ARBA00023125"/>
    </source>
</evidence>
<dbReference type="KEGG" id="git:C6V83_13520"/>
<gene>
    <name evidence="6" type="ORF">C6V83_13520</name>
</gene>
<dbReference type="GO" id="GO:0003700">
    <property type="term" value="F:DNA-binding transcription factor activity"/>
    <property type="evidence" value="ECO:0007669"/>
    <property type="project" value="TreeGrafter"/>
</dbReference>
<dbReference type="PANTHER" id="PTHR30055:SF234">
    <property type="entry name" value="HTH-TYPE TRANSCRIPTIONAL REGULATOR BETI"/>
    <property type="match status" value="1"/>
</dbReference>
<keyword evidence="3" id="KW-0804">Transcription</keyword>
<sequence length="204" mass="22607">MVDVLVPYGCGMTSVAGSRKGRVKREEALRVALEVFAEQGYRRTSLRTVADRAGLSLAGLMHYFDSKESMLTEILRARDEDSRRRFAGGGDRLDYLLATIEHNSGEPGLVALYLSLGAAAVDEKHPAHEFFVGRLRRVRAEIVEYARSRGRAPRAPLTEEAAAQLTLAMIDGIQVQWLADSSIDMAQRIREGIDVLYTVDRGVQ</sequence>
<dbReference type="Pfam" id="PF00440">
    <property type="entry name" value="TetR_N"/>
    <property type="match status" value="1"/>
</dbReference>
<dbReference type="Proteomes" id="UP000239814">
    <property type="component" value="Chromosome"/>
</dbReference>
<dbReference type="PRINTS" id="PR00455">
    <property type="entry name" value="HTHTETR"/>
</dbReference>
<feature type="DNA-binding region" description="H-T-H motif" evidence="4">
    <location>
        <begin position="45"/>
        <end position="64"/>
    </location>
</feature>
<evidence type="ECO:0000313" key="7">
    <source>
        <dbReference type="Proteomes" id="UP000239814"/>
    </source>
</evidence>
<evidence type="ECO:0000313" key="6">
    <source>
        <dbReference type="EMBL" id="AVM01119.1"/>
    </source>
</evidence>
<keyword evidence="2 4" id="KW-0238">DNA-binding</keyword>
<evidence type="ECO:0000256" key="1">
    <source>
        <dbReference type="ARBA" id="ARBA00023015"/>
    </source>
</evidence>
<dbReference type="InterPro" id="IPR009057">
    <property type="entry name" value="Homeodomain-like_sf"/>
</dbReference>
<reference evidence="6 7" key="1">
    <citation type="submission" date="2018-03" db="EMBL/GenBank/DDBJ databases">
        <title>Characteristics and genome of n-alkane degrading marine bacteria Gordonia iterans isolated from crude oil contaminated in Tae-an, South Korea.</title>
        <authorList>
            <person name="Lee S.-S."/>
            <person name="Kim H."/>
        </authorList>
    </citation>
    <scope>NUCLEOTIDE SEQUENCE [LARGE SCALE GENOMIC DNA]</scope>
    <source>
        <strain evidence="6 7">Co17</strain>
    </source>
</reference>
<dbReference type="PROSITE" id="PS50977">
    <property type="entry name" value="HTH_TETR_2"/>
    <property type="match status" value="1"/>
</dbReference>
<dbReference type="PANTHER" id="PTHR30055">
    <property type="entry name" value="HTH-TYPE TRANSCRIPTIONAL REGULATOR RUTR"/>
    <property type="match status" value="1"/>
</dbReference>
<name>A0A2S0KHF8_9ACTN</name>
<dbReference type="InterPro" id="IPR001647">
    <property type="entry name" value="HTH_TetR"/>
</dbReference>
<dbReference type="SUPFAM" id="SSF48498">
    <property type="entry name" value="Tetracyclin repressor-like, C-terminal domain"/>
    <property type="match status" value="1"/>
</dbReference>
<protein>
    <submittedName>
        <fullName evidence="6">TetR family transcriptional regulator</fullName>
    </submittedName>
</protein>
<proteinExistence type="predicted"/>
<keyword evidence="7" id="KW-1185">Reference proteome</keyword>
<dbReference type="AlphaFoldDB" id="A0A2S0KHF8"/>
<organism evidence="6 7">
    <name type="scientific">Gordonia iterans</name>
    <dbReference type="NCBI Taxonomy" id="1004901"/>
    <lineage>
        <taxon>Bacteria</taxon>
        <taxon>Bacillati</taxon>
        <taxon>Actinomycetota</taxon>
        <taxon>Actinomycetes</taxon>
        <taxon>Mycobacteriales</taxon>
        <taxon>Gordoniaceae</taxon>
        <taxon>Gordonia</taxon>
    </lineage>
</organism>
<evidence type="ECO:0000256" key="4">
    <source>
        <dbReference type="PROSITE-ProRule" id="PRU00335"/>
    </source>
</evidence>
<dbReference type="Gene3D" id="1.10.357.10">
    <property type="entry name" value="Tetracycline Repressor, domain 2"/>
    <property type="match status" value="1"/>
</dbReference>